<dbReference type="PROSITE" id="PS00107">
    <property type="entry name" value="PROTEIN_KINASE_ATP"/>
    <property type="match status" value="1"/>
</dbReference>
<evidence type="ECO:0000256" key="11">
    <source>
        <dbReference type="ARBA" id="ARBA00022989"/>
    </source>
</evidence>
<accession>A0AAV6XVE9</accession>
<evidence type="ECO:0000256" key="18">
    <source>
        <dbReference type="SAM" id="MobiDB-lite"/>
    </source>
</evidence>
<keyword evidence="10 17" id="KW-0067">ATP-binding</keyword>
<evidence type="ECO:0000256" key="6">
    <source>
        <dbReference type="ARBA" id="ARBA00022729"/>
    </source>
</evidence>
<dbReference type="Pfam" id="PF01657">
    <property type="entry name" value="Stress-antifung"/>
    <property type="match status" value="2"/>
</dbReference>
<protein>
    <recommendedName>
        <fullName evidence="25">Cysteine-rich receptor-like protein kinase 2</fullName>
    </recommendedName>
</protein>
<evidence type="ECO:0000256" key="10">
    <source>
        <dbReference type="ARBA" id="ARBA00022840"/>
    </source>
</evidence>
<evidence type="ECO:0000256" key="7">
    <source>
        <dbReference type="ARBA" id="ARBA00022737"/>
    </source>
</evidence>
<keyword evidence="7" id="KW-0677">Repeat</keyword>
<dbReference type="PROSITE" id="PS51473">
    <property type="entry name" value="GNK2"/>
    <property type="match status" value="2"/>
</dbReference>
<dbReference type="Gene3D" id="3.30.430.20">
    <property type="entry name" value="Gnk2 domain, C-X8-C-X2-C motif"/>
    <property type="match status" value="2"/>
</dbReference>
<dbReference type="AlphaFoldDB" id="A0AAV6XVE9"/>
<evidence type="ECO:0000256" key="5">
    <source>
        <dbReference type="ARBA" id="ARBA00022692"/>
    </source>
</evidence>
<evidence type="ECO:0000256" key="20">
    <source>
        <dbReference type="SAM" id="SignalP"/>
    </source>
</evidence>
<keyword evidence="6 20" id="KW-0732">Signal</keyword>
<dbReference type="SMART" id="SM00220">
    <property type="entry name" value="S_TKc"/>
    <property type="match status" value="1"/>
</dbReference>
<evidence type="ECO:0000256" key="13">
    <source>
        <dbReference type="ARBA" id="ARBA00023170"/>
    </source>
</evidence>
<dbReference type="Proteomes" id="UP000826271">
    <property type="component" value="Unassembled WGS sequence"/>
</dbReference>
<dbReference type="FunFam" id="1.10.510.10:FF:000336">
    <property type="entry name" value="Cysteine-rich receptor-like protein kinase 2"/>
    <property type="match status" value="1"/>
</dbReference>
<dbReference type="CDD" id="cd23509">
    <property type="entry name" value="Gnk2-like"/>
    <property type="match status" value="2"/>
</dbReference>
<dbReference type="EMBL" id="WHWC01000005">
    <property type="protein sequence ID" value="KAG8383215.1"/>
    <property type="molecule type" value="Genomic_DNA"/>
</dbReference>
<feature type="binding site" evidence="17">
    <location>
        <position position="347"/>
    </location>
    <ligand>
        <name>ATP</name>
        <dbReference type="ChEBI" id="CHEBI:30616"/>
    </ligand>
</feature>
<dbReference type="GO" id="GO:0004674">
    <property type="term" value="F:protein serine/threonine kinase activity"/>
    <property type="evidence" value="ECO:0007669"/>
    <property type="project" value="UniProtKB-KW"/>
</dbReference>
<dbReference type="FunFam" id="3.30.200.20:FF:001208">
    <property type="entry name" value="Putative DUF26-domain receptor-like protein kinase family protein"/>
    <property type="match status" value="1"/>
</dbReference>
<organism evidence="23 24">
    <name type="scientific">Buddleja alternifolia</name>
    <dbReference type="NCBI Taxonomy" id="168488"/>
    <lineage>
        <taxon>Eukaryota</taxon>
        <taxon>Viridiplantae</taxon>
        <taxon>Streptophyta</taxon>
        <taxon>Embryophyta</taxon>
        <taxon>Tracheophyta</taxon>
        <taxon>Spermatophyta</taxon>
        <taxon>Magnoliopsida</taxon>
        <taxon>eudicotyledons</taxon>
        <taxon>Gunneridae</taxon>
        <taxon>Pentapetalae</taxon>
        <taxon>asterids</taxon>
        <taxon>lamiids</taxon>
        <taxon>Lamiales</taxon>
        <taxon>Scrophulariaceae</taxon>
        <taxon>Buddlejeae</taxon>
        <taxon>Buddleja</taxon>
    </lineage>
</organism>
<dbReference type="PROSITE" id="PS00108">
    <property type="entry name" value="PROTEIN_KINASE_ST"/>
    <property type="match status" value="1"/>
</dbReference>
<keyword evidence="5 19" id="KW-0812">Transmembrane</keyword>
<name>A0AAV6XVE9_9LAMI</name>
<dbReference type="PROSITE" id="PS50011">
    <property type="entry name" value="PROTEIN_KINASE_DOM"/>
    <property type="match status" value="1"/>
</dbReference>
<keyword evidence="3" id="KW-0597">Phosphoprotein</keyword>
<dbReference type="InterPro" id="IPR038408">
    <property type="entry name" value="GNK2_sf"/>
</dbReference>
<dbReference type="CDD" id="cd14066">
    <property type="entry name" value="STKc_IRAK"/>
    <property type="match status" value="1"/>
</dbReference>
<keyword evidence="11 19" id="KW-1133">Transmembrane helix</keyword>
<evidence type="ECO:0008006" key="25">
    <source>
        <dbReference type="Google" id="ProtNLM"/>
    </source>
</evidence>
<comment type="caution">
    <text evidence="23">The sequence shown here is derived from an EMBL/GenBank/DDBJ whole genome shotgun (WGS) entry which is preliminary data.</text>
</comment>
<evidence type="ECO:0000256" key="8">
    <source>
        <dbReference type="ARBA" id="ARBA00022741"/>
    </source>
</evidence>
<evidence type="ECO:0000313" key="24">
    <source>
        <dbReference type="Proteomes" id="UP000826271"/>
    </source>
</evidence>
<dbReference type="Gene3D" id="1.10.510.10">
    <property type="entry name" value="Transferase(Phosphotransferase) domain 1"/>
    <property type="match status" value="1"/>
</dbReference>
<dbReference type="GO" id="GO:0016020">
    <property type="term" value="C:membrane"/>
    <property type="evidence" value="ECO:0007669"/>
    <property type="project" value="UniProtKB-SubCell"/>
</dbReference>
<dbReference type="InterPro" id="IPR052059">
    <property type="entry name" value="CR_Ser/Thr_kinase"/>
</dbReference>
<evidence type="ECO:0000256" key="15">
    <source>
        <dbReference type="ARBA" id="ARBA00047558"/>
    </source>
</evidence>
<feature type="signal peptide" evidence="20">
    <location>
        <begin position="1"/>
        <end position="26"/>
    </location>
</feature>
<keyword evidence="12 19" id="KW-0472">Membrane</keyword>
<evidence type="ECO:0000256" key="17">
    <source>
        <dbReference type="PROSITE-ProRule" id="PRU10141"/>
    </source>
</evidence>
<evidence type="ECO:0000256" key="4">
    <source>
        <dbReference type="ARBA" id="ARBA00022679"/>
    </source>
</evidence>
<dbReference type="InterPro" id="IPR008271">
    <property type="entry name" value="Ser/Thr_kinase_AS"/>
</dbReference>
<feature type="domain" description="Gnk2-homologous" evidence="22">
    <location>
        <begin position="135"/>
        <end position="240"/>
    </location>
</feature>
<dbReference type="InterPro" id="IPR001245">
    <property type="entry name" value="Ser-Thr/Tyr_kinase_cat_dom"/>
</dbReference>
<keyword evidence="13" id="KW-0675">Receptor</keyword>
<dbReference type="PANTHER" id="PTHR47973">
    <property type="entry name" value="CYSTEINE-RICH RECEPTOR-LIKE PROTEIN KINASE 3"/>
    <property type="match status" value="1"/>
</dbReference>
<dbReference type="Pfam" id="PF07714">
    <property type="entry name" value="PK_Tyr_Ser-Thr"/>
    <property type="match status" value="1"/>
</dbReference>
<feature type="chain" id="PRO_5043338964" description="Cysteine-rich receptor-like protein kinase 2" evidence="20">
    <location>
        <begin position="27"/>
        <end position="647"/>
    </location>
</feature>
<feature type="region of interest" description="Disordered" evidence="18">
    <location>
        <begin position="602"/>
        <end position="632"/>
    </location>
</feature>
<keyword evidence="9" id="KW-0418">Kinase</keyword>
<evidence type="ECO:0000256" key="1">
    <source>
        <dbReference type="ARBA" id="ARBA00004167"/>
    </source>
</evidence>
<keyword evidence="2" id="KW-0723">Serine/threonine-protein kinase</keyword>
<evidence type="ECO:0000256" key="12">
    <source>
        <dbReference type="ARBA" id="ARBA00023136"/>
    </source>
</evidence>
<dbReference type="GO" id="GO:0005524">
    <property type="term" value="F:ATP binding"/>
    <property type="evidence" value="ECO:0007669"/>
    <property type="project" value="UniProtKB-UniRule"/>
</dbReference>
<dbReference type="SUPFAM" id="SSF56112">
    <property type="entry name" value="Protein kinase-like (PK-like)"/>
    <property type="match status" value="1"/>
</dbReference>
<evidence type="ECO:0000256" key="3">
    <source>
        <dbReference type="ARBA" id="ARBA00022553"/>
    </source>
</evidence>
<comment type="catalytic activity">
    <reaction evidence="16">
        <text>L-threonyl-[protein] + ATP = O-phospho-L-threonyl-[protein] + ADP + H(+)</text>
        <dbReference type="Rhea" id="RHEA:46608"/>
        <dbReference type="Rhea" id="RHEA-COMP:11060"/>
        <dbReference type="Rhea" id="RHEA-COMP:11605"/>
        <dbReference type="ChEBI" id="CHEBI:15378"/>
        <dbReference type="ChEBI" id="CHEBI:30013"/>
        <dbReference type="ChEBI" id="CHEBI:30616"/>
        <dbReference type="ChEBI" id="CHEBI:61977"/>
        <dbReference type="ChEBI" id="CHEBI:456216"/>
    </reaction>
</comment>
<proteinExistence type="predicted"/>
<comment type="subcellular location">
    <subcellularLocation>
        <location evidence="1">Membrane</location>
        <topology evidence="1">Single-pass membrane protein</topology>
    </subcellularLocation>
</comment>
<dbReference type="FunFam" id="3.30.430.20:FF:000015">
    <property type="entry name" value="Cysteine-rich receptor-like protein kinase 3"/>
    <property type="match status" value="1"/>
</dbReference>
<sequence>MKRAILVPSVTITALVILLLPDALFADPRTQTVNRSCGTTRRHNTSIFLPNYVDNMDKINKQVRTSRFGAAVTGTGPSHYAVGQCYGDLSLVDCVLCFAQVRTILPKCYPHTGGMVYLDGCFLRGEIYSFFQEYTGPHDHAICGNITRNDPAFPGSARQAISRAVSTAPNNNGYARAEVAVSRAVNDSVYVLANCWGTLSTSSCKACLENASATISRCLPSSEGRALNTGCFMRYSDTNFLNPPIPGNGNPRGRVIVIGIAAASAATILVTGAVIGIYIWKQKIIEKKRKGDASKLLKTLHDSSLNFKYSTLEKATASFDEANKIGRGGFGTVYKGVLVDGRDIAVKRLFFNNKNRAADFYNEVNIISSVEHINLVRLLGCSCSGPESLLVYEFLPNKSLDCFIFDSDKGKALSWEKRFEIIIGTTRGLAYLHENTKARIIHRDIKASNILLDSRLRAKIADFGLARSFQEDKSHISTVIAGTLGYMAPEYIAYGHLTEKADVYSFGVVLLEIVSGIQNNGSNTSEYPDNLLTTIAWKHFKQSSVEELFDPNLMLHNYHNINVINEISRVVHIGLLCTQENPTLRPSMSKVLEMLVKKEQLPAPSSPPFMDDSTMELNNTSEHPLSSLEDGNSASVANISHSIFYPR</sequence>
<gene>
    <name evidence="23" type="ORF">BUALT_Bualt05G0161300</name>
</gene>
<evidence type="ECO:0000259" key="22">
    <source>
        <dbReference type="PROSITE" id="PS51473"/>
    </source>
</evidence>
<keyword evidence="24" id="KW-1185">Reference proteome</keyword>
<evidence type="ECO:0000256" key="9">
    <source>
        <dbReference type="ARBA" id="ARBA00022777"/>
    </source>
</evidence>
<dbReference type="InterPro" id="IPR002902">
    <property type="entry name" value="GNK2"/>
</dbReference>
<feature type="domain" description="Gnk2-homologous" evidence="22">
    <location>
        <begin position="30"/>
        <end position="130"/>
    </location>
</feature>
<evidence type="ECO:0000256" key="2">
    <source>
        <dbReference type="ARBA" id="ARBA00022527"/>
    </source>
</evidence>
<feature type="compositionally biased region" description="Polar residues" evidence="18">
    <location>
        <begin position="615"/>
        <end position="632"/>
    </location>
</feature>
<dbReference type="InterPro" id="IPR000719">
    <property type="entry name" value="Prot_kinase_dom"/>
</dbReference>
<feature type="domain" description="Protein kinase" evidence="21">
    <location>
        <begin position="319"/>
        <end position="610"/>
    </location>
</feature>
<dbReference type="InterPro" id="IPR017441">
    <property type="entry name" value="Protein_kinase_ATP_BS"/>
</dbReference>
<keyword evidence="8 17" id="KW-0547">Nucleotide-binding</keyword>
<dbReference type="InterPro" id="IPR011009">
    <property type="entry name" value="Kinase-like_dom_sf"/>
</dbReference>
<dbReference type="Gene3D" id="3.30.200.20">
    <property type="entry name" value="Phosphorylase Kinase, domain 1"/>
    <property type="match status" value="1"/>
</dbReference>
<evidence type="ECO:0000256" key="16">
    <source>
        <dbReference type="ARBA" id="ARBA00047951"/>
    </source>
</evidence>
<evidence type="ECO:0000256" key="19">
    <source>
        <dbReference type="SAM" id="Phobius"/>
    </source>
</evidence>
<evidence type="ECO:0000259" key="21">
    <source>
        <dbReference type="PROSITE" id="PS50011"/>
    </source>
</evidence>
<evidence type="ECO:0000313" key="23">
    <source>
        <dbReference type="EMBL" id="KAG8383215.1"/>
    </source>
</evidence>
<dbReference type="FunFam" id="3.30.430.20:FF:000005">
    <property type="entry name" value="Cysteine-rich receptor-like protein kinase 2"/>
    <property type="match status" value="1"/>
</dbReference>
<evidence type="ECO:0000256" key="14">
    <source>
        <dbReference type="ARBA" id="ARBA00023180"/>
    </source>
</evidence>
<reference evidence="23" key="1">
    <citation type="submission" date="2019-10" db="EMBL/GenBank/DDBJ databases">
        <authorList>
            <person name="Zhang R."/>
            <person name="Pan Y."/>
            <person name="Wang J."/>
            <person name="Ma R."/>
            <person name="Yu S."/>
        </authorList>
    </citation>
    <scope>NUCLEOTIDE SEQUENCE</scope>
    <source>
        <strain evidence="23">LA-IB0</strain>
        <tissue evidence="23">Leaf</tissue>
    </source>
</reference>
<feature type="transmembrane region" description="Helical" evidence="19">
    <location>
        <begin position="255"/>
        <end position="280"/>
    </location>
</feature>
<keyword evidence="4" id="KW-0808">Transferase</keyword>
<comment type="catalytic activity">
    <reaction evidence="15">
        <text>L-seryl-[protein] + ATP = O-phospho-L-seryl-[protein] + ADP + H(+)</text>
        <dbReference type="Rhea" id="RHEA:17989"/>
        <dbReference type="Rhea" id="RHEA-COMP:9863"/>
        <dbReference type="Rhea" id="RHEA-COMP:11604"/>
        <dbReference type="ChEBI" id="CHEBI:15378"/>
        <dbReference type="ChEBI" id="CHEBI:29999"/>
        <dbReference type="ChEBI" id="CHEBI:30616"/>
        <dbReference type="ChEBI" id="CHEBI:83421"/>
        <dbReference type="ChEBI" id="CHEBI:456216"/>
    </reaction>
</comment>
<keyword evidence="14" id="KW-0325">Glycoprotein</keyword>